<dbReference type="PANTHER" id="PTHR30492">
    <property type="entry name" value="METHYLGLYOXAL SYNTHASE"/>
    <property type="match status" value="1"/>
</dbReference>
<reference evidence="1" key="2">
    <citation type="journal article" date="2014" name="ISME J.">
        <title>Microbial stratification in low pH oxic and suboxic macroscopic growths along an acid mine drainage.</title>
        <authorList>
            <person name="Mendez-Garcia C."/>
            <person name="Mesa V."/>
            <person name="Sprenger R.R."/>
            <person name="Richter M."/>
            <person name="Diez M.S."/>
            <person name="Solano J."/>
            <person name="Bargiela R."/>
            <person name="Golyshina O.V."/>
            <person name="Manteca A."/>
            <person name="Ramos J.L."/>
            <person name="Gallego J.R."/>
            <person name="Llorente I."/>
            <person name="Martins Dos Santos V.A."/>
            <person name="Jensen O.N."/>
            <person name="Pelaez A.I."/>
            <person name="Sanchez J."/>
            <person name="Ferrer M."/>
        </authorList>
    </citation>
    <scope>NUCLEOTIDE SEQUENCE</scope>
</reference>
<name>T1A7T8_9ZZZZ</name>
<feature type="non-terminal residue" evidence="1">
    <location>
        <position position="70"/>
    </location>
</feature>
<dbReference type="InterPro" id="IPR004363">
    <property type="entry name" value="Methylgl_synth"/>
</dbReference>
<dbReference type="GO" id="GO:0008929">
    <property type="term" value="F:methylglyoxal synthase activity"/>
    <property type="evidence" value="ECO:0007669"/>
    <property type="project" value="InterPro"/>
</dbReference>
<evidence type="ECO:0000313" key="1">
    <source>
        <dbReference type="EMBL" id="EQD53042.1"/>
    </source>
</evidence>
<proteinExistence type="predicted"/>
<dbReference type="InterPro" id="IPR036914">
    <property type="entry name" value="MGS-like_dom_sf"/>
</dbReference>
<dbReference type="EMBL" id="AUZZ01004484">
    <property type="protein sequence ID" value="EQD53042.1"/>
    <property type="molecule type" value="Genomic_DNA"/>
</dbReference>
<dbReference type="AlphaFoldDB" id="T1A7T8"/>
<gene>
    <name evidence="1" type="ORF">B2A_06351</name>
</gene>
<dbReference type="NCBIfam" id="NF003559">
    <property type="entry name" value="PRK05234.1"/>
    <property type="match status" value="1"/>
</dbReference>
<reference evidence="1" key="1">
    <citation type="submission" date="2013-08" db="EMBL/GenBank/DDBJ databases">
        <authorList>
            <person name="Mendez C."/>
            <person name="Richter M."/>
            <person name="Ferrer M."/>
            <person name="Sanchez J."/>
        </authorList>
    </citation>
    <scope>NUCLEOTIDE SEQUENCE</scope>
</reference>
<dbReference type="InterPro" id="IPR018148">
    <property type="entry name" value="Methylglyoxal_synth_AS"/>
</dbReference>
<sequence length="70" mass="7597">MPRPHVAMIAHDGKKADMVAFATYNRERLKSCYLLATSTTGSLLEEKVGLEVHRLKSGPLGGDAQMAARV</sequence>
<dbReference type="GO" id="GO:0005829">
    <property type="term" value="C:cytosol"/>
    <property type="evidence" value="ECO:0007669"/>
    <property type="project" value="TreeGrafter"/>
</dbReference>
<organism evidence="1">
    <name type="scientific">mine drainage metagenome</name>
    <dbReference type="NCBI Taxonomy" id="410659"/>
    <lineage>
        <taxon>unclassified sequences</taxon>
        <taxon>metagenomes</taxon>
        <taxon>ecological metagenomes</taxon>
    </lineage>
</organism>
<dbReference type="PANTHER" id="PTHR30492:SF0">
    <property type="entry name" value="METHYLGLYOXAL SYNTHASE"/>
    <property type="match status" value="1"/>
</dbReference>
<dbReference type="SUPFAM" id="SSF52335">
    <property type="entry name" value="Methylglyoxal synthase-like"/>
    <property type="match status" value="1"/>
</dbReference>
<dbReference type="Gene3D" id="3.40.50.1380">
    <property type="entry name" value="Methylglyoxal synthase-like domain"/>
    <property type="match status" value="1"/>
</dbReference>
<dbReference type="PROSITE" id="PS01335">
    <property type="entry name" value="METHYLGLYOXAL_SYNTH"/>
    <property type="match status" value="1"/>
</dbReference>
<accession>T1A7T8</accession>
<protein>
    <submittedName>
        <fullName evidence="1">Methylglyoxal synthase</fullName>
    </submittedName>
</protein>
<dbReference type="GO" id="GO:0019242">
    <property type="term" value="P:methylglyoxal biosynthetic process"/>
    <property type="evidence" value="ECO:0007669"/>
    <property type="project" value="InterPro"/>
</dbReference>
<comment type="caution">
    <text evidence="1">The sequence shown here is derived from an EMBL/GenBank/DDBJ whole genome shotgun (WGS) entry which is preliminary data.</text>
</comment>